<evidence type="ECO:0000256" key="4">
    <source>
        <dbReference type="ARBA" id="ARBA00022692"/>
    </source>
</evidence>
<evidence type="ECO:0000256" key="1">
    <source>
        <dbReference type="ARBA" id="ARBA00004141"/>
    </source>
</evidence>
<evidence type="ECO:0000313" key="9">
    <source>
        <dbReference type="EMBL" id="QWV96430.1"/>
    </source>
</evidence>
<sequence>MIIPCYNESETIYEFYRRMAGVAEKAGDYLFEFIFVNDGSRDDTALRLNELSERDLRVKVVHLARNMGHQIAITAGMDFAGGDMVVIIDADLQDPPEEIPRMLEKMEQGFDLVHAQRTRRDGESGFKLATAWLFYKLMRRLSTRDIVENCGDFRAFNEKVLKVVRKFRERHRFMRGIFAIIGFRQCIIQYDRDRRYAGSTNYPFHKMLSLAINAILSFSSSPIRFITWTSFTLWAVSLIYLVKALLDHFVFQVTVPGWTSIIILMTFYNGIILFSIGIIGSYVGRTFEQAQGRPLYWVGDTRNIDREGNE</sequence>
<name>A0ABX8JDF8_9BACT</name>
<keyword evidence="5 7" id="KW-1133">Transmembrane helix</keyword>
<dbReference type="PANTHER" id="PTHR48090">
    <property type="entry name" value="UNDECAPRENYL-PHOSPHATE 4-DEOXY-4-FORMAMIDO-L-ARABINOSE TRANSFERASE-RELATED"/>
    <property type="match status" value="1"/>
</dbReference>
<proteinExistence type="predicted"/>
<evidence type="ECO:0000256" key="6">
    <source>
        <dbReference type="ARBA" id="ARBA00023136"/>
    </source>
</evidence>
<keyword evidence="3" id="KW-0808">Transferase</keyword>
<comment type="subcellular location">
    <subcellularLocation>
        <location evidence="1">Membrane</location>
        <topology evidence="1">Multi-pass membrane protein</topology>
    </subcellularLocation>
</comment>
<feature type="domain" description="Glycosyltransferase 2-like" evidence="8">
    <location>
        <begin position="2"/>
        <end position="162"/>
    </location>
</feature>
<evidence type="ECO:0000259" key="8">
    <source>
        <dbReference type="Pfam" id="PF00535"/>
    </source>
</evidence>
<feature type="transmembrane region" description="Helical" evidence="7">
    <location>
        <begin position="258"/>
        <end position="283"/>
    </location>
</feature>
<evidence type="ECO:0000256" key="2">
    <source>
        <dbReference type="ARBA" id="ARBA00022676"/>
    </source>
</evidence>
<keyword evidence="2" id="KW-0328">Glycosyltransferase</keyword>
<feature type="transmembrane region" description="Helical" evidence="7">
    <location>
        <begin position="225"/>
        <end position="246"/>
    </location>
</feature>
<dbReference type="InterPro" id="IPR001173">
    <property type="entry name" value="Glyco_trans_2-like"/>
</dbReference>
<evidence type="ECO:0000256" key="3">
    <source>
        <dbReference type="ARBA" id="ARBA00022679"/>
    </source>
</evidence>
<evidence type="ECO:0000256" key="7">
    <source>
        <dbReference type="SAM" id="Phobius"/>
    </source>
</evidence>
<dbReference type="Proteomes" id="UP000683493">
    <property type="component" value="Chromosome"/>
</dbReference>
<dbReference type="InterPro" id="IPR050256">
    <property type="entry name" value="Glycosyltransferase_2"/>
</dbReference>
<dbReference type="CDD" id="cd04187">
    <property type="entry name" value="DPM1_like_bac"/>
    <property type="match status" value="1"/>
</dbReference>
<dbReference type="PANTHER" id="PTHR48090:SF1">
    <property type="entry name" value="PROPHAGE BACTOPRENOL GLUCOSYL TRANSFERASE HOMOLOG"/>
    <property type="match status" value="1"/>
</dbReference>
<keyword evidence="6 7" id="KW-0472">Membrane</keyword>
<organism evidence="9 10">
    <name type="scientific">Geomonas diazotrophica</name>
    <dbReference type="NCBI Taxonomy" id="2843197"/>
    <lineage>
        <taxon>Bacteria</taxon>
        <taxon>Pseudomonadati</taxon>
        <taxon>Thermodesulfobacteriota</taxon>
        <taxon>Desulfuromonadia</taxon>
        <taxon>Geobacterales</taxon>
        <taxon>Geobacteraceae</taxon>
        <taxon>Geomonas</taxon>
    </lineage>
</organism>
<gene>
    <name evidence="9" type="ORF">KP005_13745</name>
</gene>
<dbReference type="EMBL" id="CP076724">
    <property type="protein sequence ID" value="QWV96430.1"/>
    <property type="molecule type" value="Genomic_DNA"/>
</dbReference>
<reference evidence="9 10" key="1">
    <citation type="submission" date="2021-06" db="EMBL/GenBank/DDBJ databases">
        <title>Gemonas diversity in paddy soil.</title>
        <authorList>
            <person name="Liu G."/>
        </authorList>
    </citation>
    <scope>NUCLEOTIDE SEQUENCE [LARGE SCALE GENOMIC DNA]</scope>
    <source>
        <strain evidence="9 10">RG29</strain>
    </source>
</reference>
<evidence type="ECO:0000313" key="10">
    <source>
        <dbReference type="Proteomes" id="UP000683493"/>
    </source>
</evidence>
<protein>
    <submittedName>
        <fullName evidence="9">Glycosyltransferase family 2 protein</fullName>
    </submittedName>
</protein>
<accession>A0ABX8JDF8</accession>
<dbReference type="Pfam" id="PF00535">
    <property type="entry name" value="Glycos_transf_2"/>
    <property type="match status" value="1"/>
</dbReference>
<keyword evidence="4 7" id="KW-0812">Transmembrane</keyword>
<keyword evidence="10" id="KW-1185">Reference proteome</keyword>
<evidence type="ECO:0000256" key="5">
    <source>
        <dbReference type="ARBA" id="ARBA00022989"/>
    </source>
</evidence>